<dbReference type="InterPro" id="IPR000242">
    <property type="entry name" value="PTP_cat"/>
</dbReference>
<evidence type="ECO:0000259" key="1">
    <source>
        <dbReference type="PROSITE" id="PS50055"/>
    </source>
</evidence>
<dbReference type="PROSITE" id="PS50055">
    <property type="entry name" value="TYR_PHOSPHATASE_PTP"/>
    <property type="match status" value="1"/>
</dbReference>
<reference evidence="2 3" key="1">
    <citation type="submission" date="2018-11" db="EMBL/GenBank/DDBJ databases">
        <authorList>
            <consortium name="Pathogen Informatics"/>
        </authorList>
    </citation>
    <scope>NUCLEOTIDE SEQUENCE [LARGE SCALE GENOMIC DNA]</scope>
</reference>
<gene>
    <name evidence="2" type="ORF">DILT_LOCUS13474</name>
</gene>
<protein>
    <recommendedName>
        <fullName evidence="1">Tyrosine-protein phosphatase domain-containing protein</fullName>
    </recommendedName>
</protein>
<proteinExistence type="predicted"/>
<dbReference type="Pfam" id="PF00102">
    <property type="entry name" value="Y_phosphatase"/>
    <property type="match status" value="1"/>
</dbReference>
<dbReference type="InterPro" id="IPR029021">
    <property type="entry name" value="Prot-tyrosine_phosphatase-like"/>
</dbReference>
<dbReference type="EMBL" id="UYRU01070409">
    <property type="protein sequence ID" value="VDN19729.1"/>
    <property type="molecule type" value="Genomic_DNA"/>
</dbReference>
<dbReference type="PANTHER" id="PTHR19134">
    <property type="entry name" value="RECEPTOR-TYPE TYROSINE-PROTEIN PHOSPHATASE"/>
    <property type="match status" value="1"/>
</dbReference>
<evidence type="ECO:0000313" key="2">
    <source>
        <dbReference type="EMBL" id="VDN19729.1"/>
    </source>
</evidence>
<evidence type="ECO:0000313" key="3">
    <source>
        <dbReference type="Proteomes" id="UP000281553"/>
    </source>
</evidence>
<dbReference type="Gene3D" id="3.90.190.10">
    <property type="entry name" value="Protein tyrosine phosphatase superfamily"/>
    <property type="match status" value="1"/>
</dbReference>
<dbReference type="OrthoDB" id="6274266at2759"/>
<dbReference type="PRINTS" id="PR00700">
    <property type="entry name" value="PRTYPHPHTASE"/>
</dbReference>
<sequence length="100" mass="11702">MTRVSLTPIRGIEGSDYINANYIDSYRKRQAYIATQGPMAETLEDFWRMIWEHNSAIIVMLNKPMEQGKLFFDVRQQLVFCRRLNQQYPGSLAAEISGRR</sequence>
<dbReference type="InterPro" id="IPR050348">
    <property type="entry name" value="Protein-Tyr_Phosphatase"/>
</dbReference>
<dbReference type="SUPFAM" id="SSF52799">
    <property type="entry name" value="(Phosphotyrosine protein) phosphatases II"/>
    <property type="match status" value="1"/>
</dbReference>
<organism evidence="2 3">
    <name type="scientific">Dibothriocephalus latus</name>
    <name type="common">Fish tapeworm</name>
    <name type="synonym">Diphyllobothrium latum</name>
    <dbReference type="NCBI Taxonomy" id="60516"/>
    <lineage>
        <taxon>Eukaryota</taxon>
        <taxon>Metazoa</taxon>
        <taxon>Spiralia</taxon>
        <taxon>Lophotrochozoa</taxon>
        <taxon>Platyhelminthes</taxon>
        <taxon>Cestoda</taxon>
        <taxon>Eucestoda</taxon>
        <taxon>Diphyllobothriidea</taxon>
        <taxon>Diphyllobothriidae</taxon>
        <taxon>Dibothriocephalus</taxon>
    </lineage>
</organism>
<accession>A0A3P7PIJ7</accession>
<dbReference type="PANTHER" id="PTHR19134:SF531">
    <property type="entry name" value="TYROSINE-PROTEIN PHOSPHATASE LAR"/>
    <property type="match status" value="1"/>
</dbReference>
<feature type="domain" description="Tyrosine-protein phosphatase" evidence="1">
    <location>
        <begin position="1"/>
        <end position="100"/>
    </location>
</feature>
<dbReference type="AlphaFoldDB" id="A0A3P7PIJ7"/>
<name>A0A3P7PIJ7_DIBLA</name>
<keyword evidence="3" id="KW-1185">Reference proteome</keyword>
<dbReference type="GO" id="GO:0004725">
    <property type="term" value="F:protein tyrosine phosphatase activity"/>
    <property type="evidence" value="ECO:0007669"/>
    <property type="project" value="InterPro"/>
</dbReference>
<dbReference type="Proteomes" id="UP000281553">
    <property type="component" value="Unassembled WGS sequence"/>
</dbReference>